<proteinExistence type="predicted"/>
<dbReference type="EMBL" id="GGEC01018490">
    <property type="protein sequence ID" value="MBW98973.1"/>
    <property type="molecule type" value="Transcribed_RNA"/>
</dbReference>
<dbReference type="AlphaFoldDB" id="A0A2P2JZQ3"/>
<evidence type="ECO:0000313" key="1">
    <source>
        <dbReference type="EMBL" id="MBW98973.1"/>
    </source>
</evidence>
<accession>A0A2P2JZQ3</accession>
<sequence length="67" mass="8129">MVLCVYRFSMFNIKQQHQTLIKVGEKPTEMLLCEMFWHIQFMLHRNLFETWAISIDEPQSHYLLIGI</sequence>
<organism evidence="1">
    <name type="scientific">Rhizophora mucronata</name>
    <name type="common">Asiatic mangrove</name>
    <dbReference type="NCBI Taxonomy" id="61149"/>
    <lineage>
        <taxon>Eukaryota</taxon>
        <taxon>Viridiplantae</taxon>
        <taxon>Streptophyta</taxon>
        <taxon>Embryophyta</taxon>
        <taxon>Tracheophyta</taxon>
        <taxon>Spermatophyta</taxon>
        <taxon>Magnoliopsida</taxon>
        <taxon>eudicotyledons</taxon>
        <taxon>Gunneridae</taxon>
        <taxon>Pentapetalae</taxon>
        <taxon>rosids</taxon>
        <taxon>fabids</taxon>
        <taxon>Malpighiales</taxon>
        <taxon>Rhizophoraceae</taxon>
        <taxon>Rhizophora</taxon>
    </lineage>
</organism>
<reference evidence="1" key="1">
    <citation type="submission" date="2018-02" db="EMBL/GenBank/DDBJ databases">
        <title>Rhizophora mucronata_Transcriptome.</title>
        <authorList>
            <person name="Meera S.P."/>
            <person name="Sreeshan A."/>
            <person name="Augustine A."/>
        </authorList>
    </citation>
    <scope>NUCLEOTIDE SEQUENCE</scope>
    <source>
        <tissue evidence="1">Leaf</tissue>
    </source>
</reference>
<protein>
    <submittedName>
        <fullName evidence="1">Uncharacterized protein</fullName>
    </submittedName>
</protein>
<name>A0A2P2JZQ3_RHIMU</name>